<dbReference type="PANTHER" id="PTHR30204">
    <property type="entry name" value="REDOX-CYCLING DRUG-SENSING TRANSCRIPTIONAL ACTIVATOR SOXR"/>
    <property type="match status" value="1"/>
</dbReference>
<dbReference type="InterPro" id="IPR011789">
    <property type="entry name" value="CueR"/>
</dbReference>
<keyword evidence="4" id="KW-0804">Transcription</keyword>
<dbReference type="NCBIfam" id="TIGR02044">
    <property type="entry name" value="CueR"/>
    <property type="match status" value="1"/>
</dbReference>
<dbReference type="InterPro" id="IPR000551">
    <property type="entry name" value="MerR-type_HTH_dom"/>
</dbReference>
<evidence type="ECO:0000313" key="6">
    <source>
        <dbReference type="EMBL" id="MBW2941472.1"/>
    </source>
</evidence>
<reference evidence="6" key="1">
    <citation type="submission" date="2021-07" db="EMBL/GenBank/DDBJ databases">
        <title>Zhongshania sp. CAU 1632 isolated from seawater.</title>
        <authorList>
            <person name="Kim W."/>
        </authorList>
    </citation>
    <scope>NUCLEOTIDE SEQUENCE</scope>
    <source>
        <strain evidence="6">CAU 1632</strain>
    </source>
</reference>
<organism evidence="6 7">
    <name type="scientific">Zhongshania aquimaris</name>
    <dbReference type="NCBI Taxonomy" id="2857107"/>
    <lineage>
        <taxon>Bacteria</taxon>
        <taxon>Pseudomonadati</taxon>
        <taxon>Pseudomonadota</taxon>
        <taxon>Gammaproteobacteria</taxon>
        <taxon>Cellvibrionales</taxon>
        <taxon>Spongiibacteraceae</taxon>
        <taxon>Zhongshania</taxon>
    </lineage>
</organism>
<evidence type="ECO:0000256" key="4">
    <source>
        <dbReference type="ARBA" id="ARBA00023163"/>
    </source>
</evidence>
<proteinExistence type="predicted"/>
<feature type="domain" description="HTH merR-type" evidence="5">
    <location>
        <begin position="1"/>
        <end position="69"/>
    </location>
</feature>
<dbReference type="CDD" id="cd01108">
    <property type="entry name" value="HTH_CueR"/>
    <property type="match status" value="1"/>
</dbReference>
<comment type="caution">
    <text evidence="6">The sequence shown here is derived from an EMBL/GenBank/DDBJ whole genome shotgun (WGS) entry which is preliminary data.</text>
</comment>
<dbReference type="PANTHER" id="PTHR30204:SF94">
    <property type="entry name" value="HEAVY METAL-DEPENDENT TRANSCRIPTIONAL REGULATOR HI_0293-RELATED"/>
    <property type="match status" value="1"/>
</dbReference>
<keyword evidence="2" id="KW-0963">Cytoplasm</keyword>
<dbReference type="InterPro" id="IPR015358">
    <property type="entry name" value="Tscrpt_reg_MerR_DNA-bd"/>
</dbReference>
<gene>
    <name evidence="6" type="primary">cueR</name>
    <name evidence="6" type="ORF">KXJ70_11815</name>
</gene>
<dbReference type="RefSeq" id="WP_219043720.1">
    <property type="nucleotide sequence ID" value="NZ_JAHWDQ010000003.1"/>
</dbReference>
<dbReference type="EMBL" id="JAHWDQ010000003">
    <property type="protein sequence ID" value="MBW2941472.1"/>
    <property type="molecule type" value="Genomic_DNA"/>
</dbReference>
<evidence type="ECO:0000259" key="5">
    <source>
        <dbReference type="PROSITE" id="PS50937"/>
    </source>
</evidence>
<dbReference type="PROSITE" id="PS50937">
    <property type="entry name" value="HTH_MERR_2"/>
    <property type="match status" value="1"/>
</dbReference>
<dbReference type="SMART" id="SM00422">
    <property type="entry name" value="HTH_MERR"/>
    <property type="match status" value="1"/>
</dbReference>
<dbReference type="PROSITE" id="PS00552">
    <property type="entry name" value="HTH_MERR_1"/>
    <property type="match status" value="1"/>
</dbReference>
<protein>
    <submittedName>
        <fullName evidence="6">Cu(I)-responsive transcriptional regulator</fullName>
    </submittedName>
</protein>
<evidence type="ECO:0000256" key="2">
    <source>
        <dbReference type="ARBA" id="ARBA00022490"/>
    </source>
</evidence>
<keyword evidence="3" id="KW-0805">Transcription regulation</keyword>
<dbReference type="Proteomes" id="UP001166291">
    <property type="component" value="Unassembled WGS sequence"/>
</dbReference>
<sequence>MNIGDAARASGISVKMIRHYESLGLIKEAERTTSGYRVYSQSDIHSLSFIKSARSLGFSLAKIEQLLSLWADRDRASADVKALATEHIEELDVKIHELTAMRDLLAELASTCHGDNRADCPILSGLERDGQCTGHKEKLP</sequence>
<evidence type="ECO:0000256" key="1">
    <source>
        <dbReference type="ARBA" id="ARBA00004496"/>
    </source>
</evidence>
<comment type="subcellular location">
    <subcellularLocation>
        <location evidence="1">Cytoplasm</location>
    </subcellularLocation>
</comment>
<accession>A0ABS6VT14</accession>
<evidence type="ECO:0000313" key="7">
    <source>
        <dbReference type="Proteomes" id="UP001166291"/>
    </source>
</evidence>
<dbReference type="Pfam" id="PF00376">
    <property type="entry name" value="MerR"/>
    <property type="match status" value="1"/>
</dbReference>
<keyword evidence="7" id="KW-1185">Reference proteome</keyword>
<dbReference type="InterPro" id="IPR047057">
    <property type="entry name" value="MerR_fam"/>
</dbReference>
<evidence type="ECO:0000256" key="3">
    <source>
        <dbReference type="ARBA" id="ARBA00023015"/>
    </source>
</evidence>
<name>A0ABS6VT14_9GAMM</name>
<dbReference type="Pfam" id="PF09278">
    <property type="entry name" value="MerR-DNA-bind"/>
    <property type="match status" value="1"/>
</dbReference>